<accession>A0A8J3F236</accession>
<keyword evidence="4" id="KW-1185">Reference proteome</keyword>
<gene>
    <name evidence="3" type="ORF">GCM10008066_09710</name>
</gene>
<keyword evidence="2" id="KW-0732">Signal</keyword>
<evidence type="ECO:0000313" key="3">
    <source>
        <dbReference type="EMBL" id="GGI17584.1"/>
    </source>
</evidence>
<proteinExistence type="predicted"/>
<dbReference type="AlphaFoldDB" id="A0A8J3F236"/>
<feature type="chain" id="PRO_5035303081" evidence="2">
    <location>
        <begin position="23"/>
        <end position="117"/>
    </location>
</feature>
<protein>
    <submittedName>
        <fullName evidence="3">Uncharacterized protein</fullName>
    </submittedName>
</protein>
<feature type="region of interest" description="Disordered" evidence="1">
    <location>
        <begin position="25"/>
        <end position="117"/>
    </location>
</feature>
<dbReference type="Proteomes" id="UP000642180">
    <property type="component" value="Unassembled WGS sequence"/>
</dbReference>
<dbReference type="EMBL" id="BMDI01000001">
    <property type="protein sequence ID" value="GGI17584.1"/>
    <property type="molecule type" value="Genomic_DNA"/>
</dbReference>
<name>A0A8J3F236_9BURK</name>
<comment type="caution">
    <text evidence="3">The sequence shown here is derived from an EMBL/GenBank/DDBJ whole genome shotgun (WGS) entry which is preliminary data.</text>
</comment>
<reference evidence="4" key="1">
    <citation type="journal article" date="2019" name="Int. J. Syst. Evol. Microbiol.">
        <title>The Global Catalogue of Microorganisms (GCM) 10K type strain sequencing project: providing services to taxonomists for standard genome sequencing and annotation.</title>
        <authorList>
            <consortium name="The Broad Institute Genomics Platform"/>
            <consortium name="The Broad Institute Genome Sequencing Center for Infectious Disease"/>
            <person name="Wu L."/>
            <person name="Ma J."/>
        </authorList>
    </citation>
    <scope>NUCLEOTIDE SEQUENCE [LARGE SCALE GENOMIC DNA]</scope>
    <source>
        <strain evidence="4">CCM 2767</strain>
    </source>
</reference>
<sequence>MKKTAQAAALVSALFFSAGVMAQSSNDVVTKPAPSTESKPPVAHPEKTRGEVKHEAQGGSVGTLKPNSDESKPPASAGMKTKSEARHDDAKATKKGTTPDGINEPDNAYPNKTTKNK</sequence>
<feature type="signal peptide" evidence="2">
    <location>
        <begin position="1"/>
        <end position="22"/>
    </location>
</feature>
<evidence type="ECO:0000256" key="1">
    <source>
        <dbReference type="SAM" id="MobiDB-lite"/>
    </source>
</evidence>
<organism evidence="3 4">
    <name type="scientific">Oxalicibacterium faecigallinarum</name>
    <dbReference type="NCBI Taxonomy" id="573741"/>
    <lineage>
        <taxon>Bacteria</taxon>
        <taxon>Pseudomonadati</taxon>
        <taxon>Pseudomonadota</taxon>
        <taxon>Betaproteobacteria</taxon>
        <taxon>Burkholderiales</taxon>
        <taxon>Oxalobacteraceae</taxon>
        <taxon>Oxalicibacterium</taxon>
    </lineage>
</organism>
<feature type="compositionally biased region" description="Basic and acidic residues" evidence="1">
    <location>
        <begin position="81"/>
        <end position="92"/>
    </location>
</feature>
<evidence type="ECO:0000313" key="4">
    <source>
        <dbReference type="Proteomes" id="UP000642180"/>
    </source>
</evidence>
<feature type="compositionally biased region" description="Basic and acidic residues" evidence="1">
    <location>
        <begin position="44"/>
        <end position="56"/>
    </location>
</feature>
<evidence type="ECO:0000256" key="2">
    <source>
        <dbReference type="SAM" id="SignalP"/>
    </source>
</evidence>
<feature type="compositionally biased region" description="Polar residues" evidence="1">
    <location>
        <begin position="25"/>
        <end position="38"/>
    </location>
</feature>